<protein>
    <submittedName>
        <fullName evidence="2">Glycosyltransferase family 2 protein</fullName>
    </submittedName>
</protein>
<dbReference type="InterPro" id="IPR029044">
    <property type="entry name" value="Nucleotide-diphossugar_trans"/>
</dbReference>
<proteinExistence type="predicted"/>
<name>A0A972JKU3_9FLAO</name>
<dbReference type="RefSeq" id="WP_169528574.1">
    <property type="nucleotide sequence ID" value="NZ_JAAMPU010000108.1"/>
</dbReference>
<dbReference type="SUPFAM" id="SSF53448">
    <property type="entry name" value="Nucleotide-diphospho-sugar transferases"/>
    <property type="match status" value="1"/>
</dbReference>
<dbReference type="Pfam" id="PF00535">
    <property type="entry name" value="Glycos_transf_2"/>
    <property type="match status" value="1"/>
</dbReference>
<evidence type="ECO:0000259" key="1">
    <source>
        <dbReference type="Pfam" id="PF00535"/>
    </source>
</evidence>
<dbReference type="Gene3D" id="3.90.550.10">
    <property type="entry name" value="Spore Coat Polysaccharide Biosynthesis Protein SpsA, Chain A"/>
    <property type="match status" value="1"/>
</dbReference>
<evidence type="ECO:0000313" key="3">
    <source>
        <dbReference type="Proteomes" id="UP000712080"/>
    </source>
</evidence>
<dbReference type="CDD" id="cd00761">
    <property type="entry name" value="Glyco_tranf_GTA_type"/>
    <property type="match status" value="1"/>
</dbReference>
<gene>
    <name evidence="2" type="ORF">G6047_15720</name>
</gene>
<reference evidence="2" key="1">
    <citation type="submission" date="2020-02" db="EMBL/GenBank/DDBJ databases">
        <title>Flavobacterium sp. genome.</title>
        <authorList>
            <person name="Jung H.S."/>
            <person name="Baek J.H."/>
            <person name="Jeon C.O."/>
        </authorList>
    </citation>
    <scope>NUCLEOTIDE SEQUENCE</scope>
    <source>
        <strain evidence="2">SE-s28</strain>
    </source>
</reference>
<dbReference type="InterPro" id="IPR001173">
    <property type="entry name" value="Glyco_trans_2-like"/>
</dbReference>
<keyword evidence="3" id="KW-1185">Reference proteome</keyword>
<accession>A0A972JKU3</accession>
<comment type="caution">
    <text evidence="2">The sequence shown here is derived from an EMBL/GenBank/DDBJ whole genome shotgun (WGS) entry which is preliminary data.</text>
</comment>
<organism evidence="2 3">
    <name type="scientific">Flavobacterium silvaticum</name>
    <dbReference type="NCBI Taxonomy" id="1852020"/>
    <lineage>
        <taxon>Bacteria</taxon>
        <taxon>Pseudomonadati</taxon>
        <taxon>Bacteroidota</taxon>
        <taxon>Flavobacteriia</taxon>
        <taxon>Flavobacteriales</taxon>
        <taxon>Flavobacteriaceae</taxon>
        <taxon>Flavobacterium</taxon>
    </lineage>
</organism>
<feature type="domain" description="Glycosyltransferase 2-like" evidence="1">
    <location>
        <begin position="39"/>
        <end position="155"/>
    </location>
</feature>
<sequence length="339" mass="39540">MRIGLNPHKDVPHNPTDFLHQVIIPVYIPNFDGYFEEAFEIFRLCLSSVLSTSHERTYITIVDNGSCRELCEFLDAEFKEGHIHEVIHTSNIGKLNAIFKGIVGHNMELVTICDADTLFVSGWQQETIKIFANIPKAGIVGIVPQMRQFNYATGPVICDNLFNGKLKFVEVPDSESMMKFYDSVGWKRDYPEICTKLSLGLEWSDDLKVLIGTGHFVSTYKRDIFKEVQSFIPFKLGGISERYLDHKLLEYGYWRLNTLHNYAFHMGNKVEDWLKDFKQPEQEMPVMEYGFPTFKKVSKVSLFLKNKFRYRMFKNEFIFNSFLTWAKLPKKYHDAFSIK</sequence>
<dbReference type="AlphaFoldDB" id="A0A972JKU3"/>
<dbReference type="Proteomes" id="UP000712080">
    <property type="component" value="Unassembled WGS sequence"/>
</dbReference>
<evidence type="ECO:0000313" key="2">
    <source>
        <dbReference type="EMBL" id="NMH29487.1"/>
    </source>
</evidence>
<dbReference type="EMBL" id="JAAMPU010000108">
    <property type="protein sequence ID" value="NMH29487.1"/>
    <property type="molecule type" value="Genomic_DNA"/>
</dbReference>